<sequence length="77" mass="9272">MYELMPNKKKFVQIIEIKEDGFVEFYFAIGEASMYVELLLPFKAFIQFCSNNRVSFFSKEQERELLIDNQNWKYGLN</sequence>
<comment type="caution">
    <text evidence="1">The sequence shown here is derived from an EMBL/GenBank/DDBJ whole genome shotgun (WGS) entry which is preliminary data.</text>
</comment>
<dbReference type="RefSeq" id="WP_129061225.1">
    <property type="nucleotide sequence ID" value="NZ_NXIE01000002.1"/>
</dbReference>
<dbReference type="Proteomes" id="UP000289718">
    <property type="component" value="Unassembled WGS sequence"/>
</dbReference>
<evidence type="ECO:0000313" key="1">
    <source>
        <dbReference type="EMBL" id="RXK13403.1"/>
    </source>
</evidence>
<dbReference type="InterPro" id="IPR010353">
    <property type="entry name" value="DmpK"/>
</dbReference>
<evidence type="ECO:0000313" key="2">
    <source>
        <dbReference type="Proteomes" id="UP000289718"/>
    </source>
</evidence>
<reference evidence="1 2" key="1">
    <citation type="submission" date="2017-09" db="EMBL/GenBank/DDBJ databases">
        <title>Genomics of the genus Arcobacter.</title>
        <authorList>
            <person name="Perez-Cataluna A."/>
            <person name="Figueras M.J."/>
            <person name="Salas-Masso N."/>
        </authorList>
    </citation>
    <scope>NUCLEOTIDE SEQUENCE [LARGE SCALE GENOMIC DNA]</scope>
    <source>
        <strain evidence="1 2">F156-34</strain>
    </source>
</reference>
<dbReference type="AlphaFoldDB" id="A0A4Q1AUD7"/>
<accession>A0A4Q1AUD7</accession>
<dbReference type="OrthoDB" id="8564678at2"/>
<dbReference type="EMBL" id="NXIE01000002">
    <property type="protein sequence ID" value="RXK13403.1"/>
    <property type="molecule type" value="Genomic_DNA"/>
</dbReference>
<keyword evidence="2" id="KW-1185">Reference proteome</keyword>
<organism evidence="1 2">
    <name type="scientific">Halarcobacter mediterraneus</name>
    <dbReference type="NCBI Taxonomy" id="2023153"/>
    <lineage>
        <taxon>Bacteria</taxon>
        <taxon>Pseudomonadati</taxon>
        <taxon>Campylobacterota</taxon>
        <taxon>Epsilonproteobacteria</taxon>
        <taxon>Campylobacterales</taxon>
        <taxon>Arcobacteraceae</taxon>
        <taxon>Halarcobacter</taxon>
    </lineage>
</organism>
<protein>
    <submittedName>
        <fullName evidence="1">Phenol hydroxylase</fullName>
    </submittedName>
</protein>
<gene>
    <name evidence="1" type="ORF">CP965_06265</name>
</gene>
<proteinExistence type="predicted"/>
<name>A0A4Q1AUD7_9BACT</name>
<dbReference type="Pfam" id="PF06099">
    <property type="entry name" value="Phenol_hyd_sub"/>
    <property type="match status" value="1"/>
</dbReference>
<dbReference type="PIRSF" id="PIRSF000039">
    <property type="entry name" value="Phenol_monooxy_K"/>
    <property type="match status" value="1"/>
</dbReference>